<gene>
    <name evidence="1" type="ORF">FH972_013088</name>
</gene>
<accession>A0A5N6R841</accession>
<name>A0A5N6R841_9ROSI</name>
<reference evidence="1 2" key="1">
    <citation type="submission" date="2019-06" db="EMBL/GenBank/DDBJ databases">
        <title>A chromosomal-level reference genome of Carpinus fangiana (Coryloideae, Betulaceae).</title>
        <authorList>
            <person name="Yang X."/>
            <person name="Wang Z."/>
            <person name="Zhang L."/>
            <person name="Hao G."/>
            <person name="Liu J."/>
            <person name="Yang Y."/>
        </authorList>
    </citation>
    <scope>NUCLEOTIDE SEQUENCE [LARGE SCALE GENOMIC DNA]</scope>
    <source>
        <strain evidence="1">Cfa_2016G</strain>
        <tissue evidence="1">Leaf</tissue>
    </source>
</reference>
<evidence type="ECO:0000313" key="2">
    <source>
        <dbReference type="Proteomes" id="UP000327013"/>
    </source>
</evidence>
<dbReference type="AlphaFoldDB" id="A0A5N6R841"/>
<protein>
    <submittedName>
        <fullName evidence="1">Uncharacterized protein</fullName>
    </submittedName>
</protein>
<evidence type="ECO:0000313" key="1">
    <source>
        <dbReference type="EMBL" id="KAE8056305.1"/>
    </source>
</evidence>
<proteinExistence type="predicted"/>
<dbReference type="EMBL" id="CM017325">
    <property type="protein sequence ID" value="KAE8056305.1"/>
    <property type="molecule type" value="Genomic_DNA"/>
</dbReference>
<keyword evidence="2" id="KW-1185">Reference proteome</keyword>
<organism evidence="1 2">
    <name type="scientific">Carpinus fangiana</name>
    <dbReference type="NCBI Taxonomy" id="176857"/>
    <lineage>
        <taxon>Eukaryota</taxon>
        <taxon>Viridiplantae</taxon>
        <taxon>Streptophyta</taxon>
        <taxon>Embryophyta</taxon>
        <taxon>Tracheophyta</taxon>
        <taxon>Spermatophyta</taxon>
        <taxon>Magnoliopsida</taxon>
        <taxon>eudicotyledons</taxon>
        <taxon>Gunneridae</taxon>
        <taxon>Pentapetalae</taxon>
        <taxon>rosids</taxon>
        <taxon>fabids</taxon>
        <taxon>Fagales</taxon>
        <taxon>Betulaceae</taxon>
        <taxon>Carpinus</taxon>
    </lineage>
</organism>
<dbReference type="Proteomes" id="UP000327013">
    <property type="component" value="Chromosome 5"/>
</dbReference>
<sequence length="83" mass="9109">MEEKGVEEQSNMTGSTFNMQSELAPNLPYLQIQAGSQSLSQGAEEETPNKVFDSAKKKACLGQLDNSTVTDGKRWKWGMPVSL</sequence>